<dbReference type="Pfam" id="PF00126">
    <property type="entry name" value="HTH_1"/>
    <property type="match status" value="1"/>
</dbReference>
<evidence type="ECO:0000256" key="3">
    <source>
        <dbReference type="ARBA" id="ARBA00023125"/>
    </source>
</evidence>
<dbReference type="Gene3D" id="1.10.10.10">
    <property type="entry name" value="Winged helix-like DNA-binding domain superfamily/Winged helix DNA-binding domain"/>
    <property type="match status" value="1"/>
</dbReference>
<dbReference type="PANTHER" id="PTHR30537:SF5">
    <property type="entry name" value="HTH-TYPE TRANSCRIPTIONAL ACTIVATOR TTDR-RELATED"/>
    <property type="match status" value="1"/>
</dbReference>
<sequence>MDHLLSIEAFVRVAEANSFIKAAQQLGVTRSVISHRVQQLEAFINAPLFHRSTRHVRLSEVGQDYYKECSETVAHLHSLTERMRDSHTGPSGKLRIQVLPGFAAQFSILLSEFTELYPDLEMDVVVNDKVADPIEDGLDVALQIFSPMAETLIERKLFSVRRLFCASPVYLARNGFPVHPSDLLHHRIMLYEGYPTRNKWAFKRGNEELEISLFGHVRSTSVHLLRDCARMGSGIACLPTLVATEDLVAGNLVPVLTDYTLSSFNLSAVYPATHRRALKVQRLLDFLVNRITDEPAWDRPLIQRGWLAADT</sequence>
<dbReference type="SUPFAM" id="SSF53850">
    <property type="entry name" value="Periplasmic binding protein-like II"/>
    <property type="match status" value="1"/>
</dbReference>
<keyword evidence="2" id="KW-0805">Transcription regulation</keyword>
<dbReference type="InterPro" id="IPR058163">
    <property type="entry name" value="LysR-type_TF_proteobact-type"/>
</dbReference>
<dbReference type="SUPFAM" id="SSF46785">
    <property type="entry name" value="Winged helix' DNA-binding domain"/>
    <property type="match status" value="1"/>
</dbReference>
<dbReference type="Proteomes" id="UP000561369">
    <property type="component" value="Unassembled WGS sequence"/>
</dbReference>
<dbReference type="InterPro" id="IPR036388">
    <property type="entry name" value="WH-like_DNA-bd_sf"/>
</dbReference>
<dbReference type="InterPro" id="IPR000847">
    <property type="entry name" value="LysR_HTH_N"/>
</dbReference>
<dbReference type="FunFam" id="1.10.10.10:FF:000001">
    <property type="entry name" value="LysR family transcriptional regulator"/>
    <property type="match status" value="1"/>
</dbReference>
<keyword evidence="4" id="KW-0804">Transcription</keyword>
<dbReference type="Gene3D" id="3.40.190.290">
    <property type="match status" value="1"/>
</dbReference>
<dbReference type="Pfam" id="PF03466">
    <property type="entry name" value="LysR_substrate"/>
    <property type="match status" value="1"/>
</dbReference>
<proteinExistence type="inferred from homology"/>
<name>A0A7Y8GHD8_9PSED</name>
<evidence type="ECO:0000256" key="1">
    <source>
        <dbReference type="ARBA" id="ARBA00009437"/>
    </source>
</evidence>
<dbReference type="RefSeq" id="WP_065930330.1">
    <property type="nucleotide sequence ID" value="NZ_JACAQV010000026.1"/>
</dbReference>
<organism evidence="6 7">
    <name type="scientific">Pseudomonas salomonii</name>
    <dbReference type="NCBI Taxonomy" id="191391"/>
    <lineage>
        <taxon>Bacteria</taxon>
        <taxon>Pseudomonadati</taxon>
        <taxon>Pseudomonadota</taxon>
        <taxon>Gammaproteobacteria</taxon>
        <taxon>Pseudomonadales</taxon>
        <taxon>Pseudomonadaceae</taxon>
        <taxon>Pseudomonas</taxon>
    </lineage>
</organism>
<dbReference type="PROSITE" id="PS50931">
    <property type="entry name" value="HTH_LYSR"/>
    <property type="match status" value="1"/>
</dbReference>
<dbReference type="CDD" id="cd08422">
    <property type="entry name" value="PBP2_CrgA_like"/>
    <property type="match status" value="1"/>
</dbReference>
<reference evidence="6 7" key="1">
    <citation type="submission" date="2020-04" db="EMBL/GenBank/DDBJ databases">
        <title>Molecular characterization of pseudomonads from Agaricus bisporus reveal novel blotch 2 pathogens in Western Europe.</title>
        <authorList>
            <person name="Taparia T."/>
            <person name="Krijger M."/>
            <person name="Haynes E."/>
            <person name="Elpinstone J.G."/>
            <person name="Noble R."/>
            <person name="Van Der Wolf J."/>
        </authorList>
    </citation>
    <scope>NUCLEOTIDE SEQUENCE [LARGE SCALE GENOMIC DNA]</scope>
    <source>
        <strain evidence="6 7">IPO3765</strain>
    </source>
</reference>
<dbReference type="GO" id="GO:0003700">
    <property type="term" value="F:DNA-binding transcription factor activity"/>
    <property type="evidence" value="ECO:0007669"/>
    <property type="project" value="InterPro"/>
</dbReference>
<evidence type="ECO:0000256" key="2">
    <source>
        <dbReference type="ARBA" id="ARBA00023015"/>
    </source>
</evidence>
<dbReference type="InterPro" id="IPR036390">
    <property type="entry name" value="WH_DNA-bd_sf"/>
</dbReference>
<dbReference type="AlphaFoldDB" id="A0A7Y8GHD8"/>
<dbReference type="GO" id="GO:0003677">
    <property type="term" value="F:DNA binding"/>
    <property type="evidence" value="ECO:0007669"/>
    <property type="project" value="UniProtKB-KW"/>
</dbReference>
<evidence type="ECO:0000313" key="6">
    <source>
        <dbReference type="EMBL" id="NWF10894.1"/>
    </source>
</evidence>
<comment type="similarity">
    <text evidence="1">Belongs to the LysR transcriptional regulatory family.</text>
</comment>
<comment type="caution">
    <text evidence="6">The sequence shown here is derived from an EMBL/GenBank/DDBJ whole genome shotgun (WGS) entry which is preliminary data.</text>
</comment>
<dbReference type="EMBL" id="JACAQV010000026">
    <property type="protein sequence ID" value="NWF10894.1"/>
    <property type="molecule type" value="Genomic_DNA"/>
</dbReference>
<evidence type="ECO:0000259" key="5">
    <source>
        <dbReference type="PROSITE" id="PS50931"/>
    </source>
</evidence>
<evidence type="ECO:0000313" key="7">
    <source>
        <dbReference type="Proteomes" id="UP000561369"/>
    </source>
</evidence>
<gene>
    <name evidence="6" type="ORF">HX810_24775</name>
</gene>
<feature type="domain" description="HTH lysR-type" evidence="5">
    <location>
        <begin position="1"/>
        <end position="59"/>
    </location>
</feature>
<evidence type="ECO:0000256" key="4">
    <source>
        <dbReference type="ARBA" id="ARBA00023163"/>
    </source>
</evidence>
<dbReference type="PANTHER" id="PTHR30537">
    <property type="entry name" value="HTH-TYPE TRANSCRIPTIONAL REGULATOR"/>
    <property type="match status" value="1"/>
</dbReference>
<protein>
    <submittedName>
        <fullName evidence="6">LysR family transcriptional regulator</fullName>
    </submittedName>
</protein>
<dbReference type="InterPro" id="IPR005119">
    <property type="entry name" value="LysR_subst-bd"/>
</dbReference>
<accession>A0A7Y8GHD8</accession>
<keyword evidence="3" id="KW-0238">DNA-binding</keyword>